<evidence type="ECO:0000313" key="2">
    <source>
        <dbReference type="Proteomes" id="UP001438707"/>
    </source>
</evidence>
<sequence length="225" mass="24319">MSNAKPARSQGRTQLWRQRRPRYELQVAPSSLTKAGILERIGQLFQRPGLSQVALEQQELLDLLDSPAADEARIDELIDILGNSKQPFTEASIGGGPWQVVYTKGPLLWQQLTSPGAGGKRVRQGGSQEFIPEGRRLVNFGSLLGGLASVSANGTYELQEDGEASPNLPKTIMAKVAGGSAKIGDLQIPLPIKGTGTVDLLYIDNSIRIFQNSQGSRVVQRKASM</sequence>
<dbReference type="Proteomes" id="UP001438707">
    <property type="component" value="Unassembled WGS sequence"/>
</dbReference>
<gene>
    <name evidence="1" type="ORF">WJX74_003034</name>
</gene>
<proteinExistence type="predicted"/>
<keyword evidence="2" id="KW-1185">Reference proteome</keyword>
<name>A0AAW1RBX9_9CHLO</name>
<organism evidence="1 2">
    <name type="scientific">Apatococcus lobatus</name>
    <dbReference type="NCBI Taxonomy" id="904363"/>
    <lineage>
        <taxon>Eukaryota</taxon>
        <taxon>Viridiplantae</taxon>
        <taxon>Chlorophyta</taxon>
        <taxon>core chlorophytes</taxon>
        <taxon>Trebouxiophyceae</taxon>
        <taxon>Chlorellales</taxon>
        <taxon>Chlorellaceae</taxon>
        <taxon>Apatococcus</taxon>
    </lineage>
</organism>
<reference evidence="1 2" key="1">
    <citation type="journal article" date="2024" name="Nat. Commun.">
        <title>Phylogenomics reveals the evolutionary origins of lichenization in chlorophyte algae.</title>
        <authorList>
            <person name="Puginier C."/>
            <person name="Libourel C."/>
            <person name="Otte J."/>
            <person name="Skaloud P."/>
            <person name="Haon M."/>
            <person name="Grisel S."/>
            <person name="Petersen M."/>
            <person name="Berrin J.G."/>
            <person name="Delaux P.M."/>
            <person name="Dal Grande F."/>
            <person name="Keller J."/>
        </authorList>
    </citation>
    <scope>NUCLEOTIDE SEQUENCE [LARGE SCALE GENOMIC DNA]</scope>
    <source>
        <strain evidence="1 2">SAG 2145</strain>
    </source>
</reference>
<evidence type="ECO:0000313" key="1">
    <source>
        <dbReference type="EMBL" id="KAK9831087.1"/>
    </source>
</evidence>
<accession>A0AAW1RBX9</accession>
<evidence type="ECO:0008006" key="3">
    <source>
        <dbReference type="Google" id="ProtNLM"/>
    </source>
</evidence>
<dbReference type="AlphaFoldDB" id="A0AAW1RBX9"/>
<comment type="caution">
    <text evidence="1">The sequence shown here is derived from an EMBL/GenBank/DDBJ whole genome shotgun (WGS) entry which is preliminary data.</text>
</comment>
<dbReference type="EMBL" id="JALJOS010000014">
    <property type="protein sequence ID" value="KAK9831087.1"/>
    <property type="molecule type" value="Genomic_DNA"/>
</dbReference>
<protein>
    <recommendedName>
        <fullName evidence="3">Plastid lipid-associated protein/fibrillin conserved domain-containing protein</fullName>
    </recommendedName>
</protein>